<evidence type="ECO:0000313" key="2">
    <source>
        <dbReference type="Proteomes" id="UP000815677"/>
    </source>
</evidence>
<dbReference type="EMBL" id="DF847117">
    <property type="protein sequence ID" value="GAT51298.1"/>
    <property type="molecule type" value="Genomic_DNA"/>
</dbReference>
<keyword evidence="2" id="KW-1185">Reference proteome</keyword>
<accession>A0ABQ0LJJ6</accession>
<organism evidence="1 2">
    <name type="scientific">Mycena chlorophos</name>
    <name type="common">Agaric fungus</name>
    <name type="synonym">Agaricus chlorophos</name>
    <dbReference type="NCBI Taxonomy" id="658473"/>
    <lineage>
        <taxon>Eukaryota</taxon>
        <taxon>Fungi</taxon>
        <taxon>Dikarya</taxon>
        <taxon>Basidiomycota</taxon>
        <taxon>Agaricomycotina</taxon>
        <taxon>Agaricomycetes</taxon>
        <taxon>Agaricomycetidae</taxon>
        <taxon>Agaricales</taxon>
        <taxon>Marasmiineae</taxon>
        <taxon>Mycenaceae</taxon>
        <taxon>Mycena</taxon>
    </lineage>
</organism>
<proteinExistence type="predicted"/>
<sequence>MQLLIVSSASPVAGERAPSTFPRSPIRYHWAAEAREGRPRLPRLSSLQRRLGQTLRQPVVADEGQPVVAIARTRNLSARLEKTKTKTKSTITPSTFRRCTVPNDAAQPLLDHVEPEAAGLFSH</sequence>
<name>A0ABQ0LJJ6_MYCCL</name>
<reference evidence="1" key="1">
    <citation type="submission" date="2014-09" db="EMBL/GenBank/DDBJ databases">
        <title>Genome sequence of the luminous mushroom Mycena chlorophos for searching fungal bioluminescence genes.</title>
        <authorList>
            <person name="Tanaka Y."/>
            <person name="Kasuga D."/>
            <person name="Oba Y."/>
            <person name="Hase S."/>
            <person name="Sato K."/>
            <person name="Oba Y."/>
            <person name="Sakakibara Y."/>
        </authorList>
    </citation>
    <scope>NUCLEOTIDE SEQUENCE</scope>
</reference>
<dbReference type="Proteomes" id="UP000815677">
    <property type="component" value="Unassembled WGS sequence"/>
</dbReference>
<protein>
    <submittedName>
        <fullName evidence="1">Uncharacterized protein</fullName>
    </submittedName>
</protein>
<gene>
    <name evidence="1" type="ORF">MCHLO_08450</name>
</gene>
<evidence type="ECO:0000313" key="1">
    <source>
        <dbReference type="EMBL" id="GAT51298.1"/>
    </source>
</evidence>